<accession>A0ABX0SJ10</accession>
<proteinExistence type="predicted"/>
<organism evidence="3 4">
    <name type="scientific">Brooklawnia cerclae</name>
    <dbReference type="NCBI Taxonomy" id="349934"/>
    <lineage>
        <taxon>Bacteria</taxon>
        <taxon>Bacillati</taxon>
        <taxon>Actinomycetota</taxon>
        <taxon>Actinomycetes</taxon>
        <taxon>Propionibacteriales</taxon>
        <taxon>Propionibacteriaceae</taxon>
        <taxon>Brooklawnia</taxon>
    </lineage>
</organism>
<evidence type="ECO:0000256" key="1">
    <source>
        <dbReference type="ARBA" id="ARBA00023277"/>
    </source>
</evidence>
<dbReference type="InterPro" id="IPR037171">
    <property type="entry name" value="NagB/RpiA_transferase-like"/>
</dbReference>
<comment type="caution">
    <text evidence="3">The sequence shown here is derived from an EMBL/GenBank/DDBJ whole genome shotgun (WGS) entry which is preliminary data.</text>
</comment>
<dbReference type="PANTHER" id="PTHR11280:SF6">
    <property type="entry name" value="GLUCOSAMINE-6-PHOSPHATE ISOMERASE NAGB"/>
    <property type="match status" value="1"/>
</dbReference>
<feature type="domain" description="Glucosamine/galactosamine-6-phosphate isomerase" evidence="2">
    <location>
        <begin position="25"/>
        <end position="233"/>
    </location>
</feature>
<dbReference type="Proteomes" id="UP000749311">
    <property type="component" value="Unassembled WGS sequence"/>
</dbReference>
<dbReference type="Gene3D" id="3.40.50.1360">
    <property type="match status" value="1"/>
</dbReference>
<dbReference type="InterPro" id="IPR006148">
    <property type="entry name" value="Glc/Gal-6P_isomerase"/>
</dbReference>
<reference evidence="3 4" key="1">
    <citation type="submission" date="2020-02" db="EMBL/GenBank/DDBJ databases">
        <title>Sequencing the genomes of 1000 actinobacteria strains.</title>
        <authorList>
            <person name="Klenk H.-P."/>
        </authorList>
    </citation>
    <scope>NUCLEOTIDE SEQUENCE [LARGE SCALE GENOMIC DNA]</scope>
    <source>
        <strain evidence="3 4">DSM 19609</strain>
    </source>
</reference>
<evidence type="ECO:0000313" key="4">
    <source>
        <dbReference type="Proteomes" id="UP000749311"/>
    </source>
</evidence>
<protein>
    <submittedName>
        <fullName evidence="3">Glucosamine-6-phosphate deaminase</fullName>
        <ecNumber evidence="3">3.5.99.6</ecNumber>
    </submittedName>
</protein>
<keyword evidence="3" id="KW-0378">Hydrolase</keyword>
<keyword evidence="4" id="KW-1185">Reference proteome</keyword>
<dbReference type="Pfam" id="PF01182">
    <property type="entry name" value="Glucosamine_iso"/>
    <property type="match status" value="1"/>
</dbReference>
<evidence type="ECO:0000259" key="2">
    <source>
        <dbReference type="Pfam" id="PF01182"/>
    </source>
</evidence>
<dbReference type="GO" id="GO:0004342">
    <property type="term" value="F:glucosamine-6-phosphate deaminase activity"/>
    <property type="evidence" value="ECO:0007669"/>
    <property type="project" value="UniProtKB-EC"/>
</dbReference>
<evidence type="ECO:0000313" key="3">
    <source>
        <dbReference type="EMBL" id="NIH57899.1"/>
    </source>
</evidence>
<dbReference type="PANTHER" id="PTHR11280">
    <property type="entry name" value="GLUCOSAMINE-6-PHOSPHATE ISOMERASE"/>
    <property type="match status" value="1"/>
</dbReference>
<dbReference type="RefSeq" id="WP_167168364.1">
    <property type="nucleotide sequence ID" value="NZ_BAAAOO010000007.1"/>
</dbReference>
<gene>
    <name evidence="3" type="ORF">FB473_002544</name>
</gene>
<sequence>MPTMFEVNGLPVTVGDTPEETGRLAGLRVVDILRGVFAEKGSAEVIWASAPSQDGMLAELRSADLLWSGLESFHMDEYIGLPGSDPRSFSGWLARRLPAEAVANFHRINGLAPVDEELARYGALLSGAHIDLTCMGIGMNGHMAFNEPDRTDFQDPRPIREIRLELASRQQQVDEDCFARLDEVPTSAFTVTVPMLSSAKHLVVTVLGEAKAHAVAQALTGPVGPGCPASSIRLHPSVSVFLDEEAAAELG</sequence>
<dbReference type="EMBL" id="JAAMOZ010000001">
    <property type="protein sequence ID" value="NIH57899.1"/>
    <property type="molecule type" value="Genomic_DNA"/>
</dbReference>
<name>A0ABX0SJ10_9ACTN</name>
<dbReference type="SUPFAM" id="SSF100950">
    <property type="entry name" value="NagB/RpiA/CoA transferase-like"/>
    <property type="match status" value="1"/>
</dbReference>
<dbReference type="InterPro" id="IPR004547">
    <property type="entry name" value="Glucosamine6P_isomerase"/>
</dbReference>
<keyword evidence="1" id="KW-0119">Carbohydrate metabolism</keyword>
<dbReference type="EC" id="3.5.99.6" evidence="3"/>